<accession>A0ABT2ZYK0</accession>
<dbReference type="RefSeq" id="WP_218629580.1">
    <property type="nucleotide sequence ID" value="NZ_JAHVAI010000004.1"/>
</dbReference>
<dbReference type="Proteomes" id="UP001526166">
    <property type="component" value="Unassembled WGS sequence"/>
</dbReference>
<evidence type="ECO:0000256" key="2">
    <source>
        <dbReference type="SAM" id="SignalP"/>
    </source>
</evidence>
<protein>
    <recommendedName>
        <fullName evidence="5">HupE/UreJ protein</fullName>
    </recommendedName>
</protein>
<evidence type="ECO:0008006" key="5">
    <source>
        <dbReference type="Google" id="ProtNLM"/>
    </source>
</evidence>
<evidence type="ECO:0000313" key="3">
    <source>
        <dbReference type="EMBL" id="MCV2878828.1"/>
    </source>
</evidence>
<keyword evidence="4" id="KW-1185">Reference proteome</keyword>
<feature type="chain" id="PRO_5046900942" description="HupE/UreJ protein" evidence="2">
    <location>
        <begin position="18"/>
        <end position="62"/>
    </location>
</feature>
<reference evidence="3 4" key="1">
    <citation type="submission" date="2022-10" db="EMBL/GenBank/DDBJ databases">
        <title>Sinirhodobacter sp. nov., isolated from ocean surface sediments.</title>
        <authorList>
            <person name="He W."/>
            <person name="Wang L."/>
            <person name="Zhang D.-F."/>
        </authorList>
    </citation>
    <scope>NUCLEOTIDE SEQUENCE [LARGE SCALE GENOMIC DNA]</scope>
    <source>
        <strain evidence="3 4">WL0115</strain>
    </source>
</reference>
<gene>
    <name evidence="3" type="ORF">OE699_08170</name>
</gene>
<feature type="signal peptide" evidence="2">
    <location>
        <begin position="1"/>
        <end position="17"/>
    </location>
</feature>
<feature type="transmembrane region" description="Helical" evidence="1">
    <location>
        <begin position="33"/>
        <end position="52"/>
    </location>
</feature>
<evidence type="ECO:0000313" key="4">
    <source>
        <dbReference type="Proteomes" id="UP001526166"/>
    </source>
</evidence>
<keyword evidence="2" id="KW-0732">Signal</keyword>
<keyword evidence="1" id="KW-0812">Transmembrane</keyword>
<keyword evidence="1" id="KW-1133">Transmembrane helix</keyword>
<organism evidence="3 4">
    <name type="scientific">Sedimentimonas flavescens</name>
    <dbReference type="NCBI Taxonomy" id="2851012"/>
    <lineage>
        <taxon>Bacteria</taxon>
        <taxon>Pseudomonadati</taxon>
        <taxon>Pseudomonadota</taxon>
        <taxon>Alphaproteobacteria</taxon>
        <taxon>Rhodobacterales</taxon>
        <taxon>Rhodobacter group</taxon>
        <taxon>Sedimentimonas</taxon>
    </lineage>
</organism>
<evidence type="ECO:0000256" key="1">
    <source>
        <dbReference type="SAM" id="Phobius"/>
    </source>
</evidence>
<dbReference type="EMBL" id="JAOWKW010000005">
    <property type="protein sequence ID" value="MCV2878828.1"/>
    <property type="molecule type" value="Genomic_DNA"/>
</dbReference>
<comment type="caution">
    <text evidence="3">The sequence shown here is derived from an EMBL/GenBank/DDBJ whole genome shotgun (WGS) entry which is preliminary data.</text>
</comment>
<name>A0ABT2ZYK0_9RHOB</name>
<sequence>MKKLALMSALVAAPAFAHEGHPEATGPFGHEIAHLALAAGAIVAVYVGLEALRKVVAWLRER</sequence>
<keyword evidence="1" id="KW-0472">Membrane</keyword>
<proteinExistence type="predicted"/>